<reference evidence="2" key="1">
    <citation type="submission" date="2014-11" db="EMBL/GenBank/DDBJ databases">
        <authorList>
            <person name="Amaro Gonzalez C."/>
        </authorList>
    </citation>
    <scope>NUCLEOTIDE SEQUENCE</scope>
</reference>
<name>A0A0E9QIH1_ANGAN</name>
<protein>
    <submittedName>
        <fullName evidence="2">Uncharacterized protein</fullName>
    </submittedName>
</protein>
<accession>A0A0E9QIH1</accession>
<feature type="transmembrane region" description="Helical" evidence="1">
    <location>
        <begin position="16"/>
        <end position="35"/>
    </location>
</feature>
<keyword evidence="1" id="KW-0812">Transmembrane</keyword>
<evidence type="ECO:0000313" key="2">
    <source>
        <dbReference type="EMBL" id="JAH16277.1"/>
    </source>
</evidence>
<proteinExistence type="predicted"/>
<keyword evidence="1" id="KW-0472">Membrane</keyword>
<dbReference type="AlphaFoldDB" id="A0A0E9QIH1"/>
<keyword evidence="1" id="KW-1133">Transmembrane helix</keyword>
<reference evidence="2" key="2">
    <citation type="journal article" date="2015" name="Fish Shellfish Immunol.">
        <title>Early steps in the European eel (Anguilla anguilla)-Vibrio vulnificus interaction in the gills: Role of the RtxA13 toxin.</title>
        <authorList>
            <person name="Callol A."/>
            <person name="Pajuelo D."/>
            <person name="Ebbesson L."/>
            <person name="Teles M."/>
            <person name="MacKenzie S."/>
            <person name="Amaro C."/>
        </authorList>
    </citation>
    <scope>NUCLEOTIDE SEQUENCE</scope>
</reference>
<evidence type="ECO:0000256" key="1">
    <source>
        <dbReference type="SAM" id="Phobius"/>
    </source>
</evidence>
<organism evidence="2">
    <name type="scientific">Anguilla anguilla</name>
    <name type="common">European freshwater eel</name>
    <name type="synonym">Muraena anguilla</name>
    <dbReference type="NCBI Taxonomy" id="7936"/>
    <lineage>
        <taxon>Eukaryota</taxon>
        <taxon>Metazoa</taxon>
        <taxon>Chordata</taxon>
        <taxon>Craniata</taxon>
        <taxon>Vertebrata</taxon>
        <taxon>Euteleostomi</taxon>
        <taxon>Actinopterygii</taxon>
        <taxon>Neopterygii</taxon>
        <taxon>Teleostei</taxon>
        <taxon>Anguilliformes</taxon>
        <taxon>Anguillidae</taxon>
        <taxon>Anguilla</taxon>
    </lineage>
</organism>
<dbReference type="EMBL" id="GBXM01092300">
    <property type="protein sequence ID" value="JAH16277.1"/>
    <property type="molecule type" value="Transcribed_RNA"/>
</dbReference>
<sequence length="39" mass="4882">MHFSPFLFYRFPLHEFIIFTIHILFFIWLVGNVYCKKTD</sequence>